<gene>
    <name evidence="2" type="ORF">WK53_16945</name>
</gene>
<organism evidence="2 3">
    <name type="scientific">Burkholderia ubonensis</name>
    <dbReference type="NCBI Taxonomy" id="101571"/>
    <lineage>
        <taxon>Bacteria</taxon>
        <taxon>Pseudomonadati</taxon>
        <taxon>Pseudomonadota</taxon>
        <taxon>Betaproteobacteria</taxon>
        <taxon>Burkholderiales</taxon>
        <taxon>Burkholderiaceae</taxon>
        <taxon>Burkholderia</taxon>
        <taxon>Burkholderia cepacia complex</taxon>
    </lineage>
</organism>
<protein>
    <recommendedName>
        <fullName evidence="1">DUF4123 domain-containing protein</fullName>
    </recommendedName>
</protein>
<dbReference type="Proteomes" id="UP000056732">
    <property type="component" value="Unassembled WGS sequence"/>
</dbReference>
<sequence>MNSPNTSGAGRPESVDALSEAGAIDTIAGVLRTYFGKHPEMHCYLAVDPSQRDLPVDGALSTLPRAIVAIEHEAYPDARRPYLVELDLSSPEGAALLLESTRLALEDRRPTSMSGGLGQRIGGWLASTASLDAVAARWSRQTLQYDEKGRVCALRFYDARALSLIWPLLTEQQRQALLGPVKTWHALDACAKLFAYGSGTESSQTFSLTRAQWPEVHRHGLINRALALHALAAGRQPVPAEVNAAVAAAARAEQYGLHDYDDLVAFIGHALEWHPQFDRHPKLVKALQQFSSDDFYTAAIGDLQPDEIEEIRCGGWYDEARASSSIAGTRPMTDTRYEE</sequence>
<dbReference type="InterPro" id="IPR025391">
    <property type="entry name" value="DUF4123"/>
</dbReference>
<dbReference type="AlphaFoldDB" id="A0AAW3N5R1"/>
<comment type="caution">
    <text evidence="2">The sequence shown here is derived from an EMBL/GenBank/DDBJ whole genome shotgun (WGS) entry which is preliminary data.</text>
</comment>
<dbReference type="EMBL" id="LPDO01000130">
    <property type="protein sequence ID" value="KVT45157.1"/>
    <property type="molecule type" value="Genomic_DNA"/>
</dbReference>
<accession>A0AAW3N5R1</accession>
<evidence type="ECO:0000259" key="1">
    <source>
        <dbReference type="Pfam" id="PF13503"/>
    </source>
</evidence>
<dbReference type="RefSeq" id="WP_059932717.1">
    <property type="nucleotide sequence ID" value="NZ_LPDO01000130.1"/>
</dbReference>
<name>A0AAW3N5R1_9BURK</name>
<evidence type="ECO:0000313" key="3">
    <source>
        <dbReference type="Proteomes" id="UP000056732"/>
    </source>
</evidence>
<reference evidence="2 3" key="1">
    <citation type="submission" date="2015-11" db="EMBL/GenBank/DDBJ databases">
        <title>Expanding the genomic diversity of Burkholderia species for the development of highly accurate diagnostics.</title>
        <authorList>
            <person name="Sahl J."/>
            <person name="Keim P."/>
            <person name="Wagner D."/>
        </authorList>
    </citation>
    <scope>NUCLEOTIDE SEQUENCE [LARGE SCALE GENOMIC DNA]</scope>
    <source>
        <strain evidence="2 3">MSMB1137WGS</strain>
    </source>
</reference>
<feature type="domain" description="DUF4123" evidence="1">
    <location>
        <begin position="81"/>
        <end position="176"/>
    </location>
</feature>
<evidence type="ECO:0000313" key="2">
    <source>
        <dbReference type="EMBL" id="KVT45157.1"/>
    </source>
</evidence>
<dbReference type="Pfam" id="PF13503">
    <property type="entry name" value="DUF4123"/>
    <property type="match status" value="1"/>
</dbReference>
<proteinExistence type="predicted"/>